<evidence type="ECO:0000313" key="1">
    <source>
        <dbReference type="EnsemblPlants" id="KQK98981"/>
    </source>
</evidence>
<dbReference type="EMBL" id="AGNK02004512">
    <property type="status" value="NOT_ANNOTATED_CDS"/>
    <property type="molecule type" value="Genomic_DNA"/>
</dbReference>
<accession>K3YF74</accession>
<name>K3YF74_SETIT</name>
<organism evidence="1 2">
    <name type="scientific">Setaria italica</name>
    <name type="common">Foxtail millet</name>
    <name type="synonym">Panicum italicum</name>
    <dbReference type="NCBI Taxonomy" id="4555"/>
    <lineage>
        <taxon>Eukaryota</taxon>
        <taxon>Viridiplantae</taxon>
        <taxon>Streptophyta</taxon>
        <taxon>Embryophyta</taxon>
        <taxon>Tracheophyta</taxon>
        <taxon>Spermatophyta</taxon>
        <taxon>Magnoliopsida</taxon>
        <taxon>Liliopsida</taxon>
        <taxon>Poales</taxon>
        <taxon>Poaceae</taxon>
        <taxon>PACMAD clade</taxon>
        <taxon>Panicoideae</taxon>
        <taxon>Panicodae</taxon>
        <taxon>Paniceae</taxon>
        <taxon>Cenchrinae</taxon>
        <taxon>Setaria</taxon>
    </lineage>
</organism>
<dbReference type="HOGENOM" id="CLU_3351995_0_0_1"/>
<reference evidence="2" key="1">
    <citation type="journal article" date="2012" name="Nat. Biotechnol.">
        <title>Reference genome sequence of the model plant Setaria.</title>
        <authorList>
            <person name="Bennetzen J.L."/>
            <person name="Schmutz J."/>
            <person name="Wang H."/>
            <person name="Percifield R."/>
            <person name="Hawkins J."/>
            <person name="Pontaroli A.C."/>
            <person name="Estep M."/>
            <person name="Feng L."/>
            <person name="Vaughn J.N."/>
            <person name="Grimwood J."/>
            <person name="Jenkins J."/>
            <person name="Barry K."/>
            <person name="Lindquist E."/>
            <person name="Hellsten U."/>
            <person name="Deshpande S."/>
            <person name="Wang X."/>
            <person name="Wu X."/>
            <person name="Mitros T."/>
            <person name="Triplett J."/>
            <person name="Yang X."/>
            <person name="Ye C.Y."/>
            <person name="Mauro-Herrera M."/>
            <person name="Wang L."/>
            <person name="Li P."/>
            <person name="Sharma M."/>
            <person name="Sharma R."/>
            <person name="Ronald P.C."/>
            <person name="Panaud O."/>
            <person name="Kellogg E.A."/>
            <person name="Brutnell T.P."/>
            <person name="Doust A.N."/>
            <person name="Tuskan G.A."/>
            <person name="Rokhsar D."/>
            <person name="Devos K.M."/>
        </authorList>
    </citation>
    <scope>NUCLEOTIDE SEQUENCE [LARGE SCALE GENOMIC DNA]</scope>
    <source>
        <strain evidence="2">cv. Yugu1</strain>
    </source>
</reference>
<reference evidence="1" key="2">
    <citation type="submission" date="2018-08" db="UniProtKB">
        <authorList>
            <consortium name="EnsemblPlants"/>
        </authorList>
    </citation>
    <scope>IDENTIFICATION</scope>
    <source>
        <strain evidence="1">Yugu1</strain>
    </source>
</reference>
<sequence length="37" mass="4010">MDGAEGRGDSMQAFDWGTIDLTCKYTNADIVPMVVTT</sequence>
<evidence type="ECO:0000313" key="2">
    <source>
        <dbReference type="Proteomes" id="UP000004995"/>
    </source>
</evidence>
<proteinExistence type="predicted"/>
<dbReference type="AlphaFoldDB" id="K3YF74"/>
<protein>
    <submittedName>
        <fullName evidence="1">Uncharacterized protein</fullName>
    </submittedName>
</protein>
<dbReference type="Gramene" id="KQK98981">
    <property type="protein sequence ID" value="KQK98981"/>
    <property type="gene ID" value="SETIT_012891mg"/>
</dbReference>
<dbReference type="EnsemblPlants" id="KQK98981">
    <property type="protein sequence ID" value="KQK98981"/>
    <property type="gene ID" value="SETIT_012891mg"/>
</dbReference>
<dbReference type="InParanoid" id="K3YF74"/>
<dbReference type="Proteomes" id="UP000004995">
    <property type="component" value="Unassembled WGS sequence"/>
</dbReference>
<keyword evidence="2" id="KW-1185">Reference proteome</keyword>